<dbReference type="GO" id="GO:0005681">
    <property type="term" value="C:spliceosomal complex"/>
    <property type="evidence" value="ECO:0007669"/>
    <property type="project" value="TreeGrafter"/>
</dbReference>
<feature type="domain" description="Wbp11/ELF5/Saf1 N-terminal" evidence="4">
    <location>
        <begin position="12"/>
        <end position="93"/>
    </location>
</feature>
<keyword evidence="2" id="KW-0539">Nucleus</keyword>
<name>A0AA88KXJ0_ARTSF</name>
<comment type="caution">
    <text evidence="5">The sequence shown here is derived from an EMBL/GenBank/DDBJ whole genome shotgun (WGS) entry which is preliminary data.</text>
</comment>
<feature type="region of interest" description="Disordered" evidence="3">
    <location>
        <begin position="293"/>
        <end position="335"/>
    </location>
</feature>
<evidence type="ECO:0000313" key="6">
    <source>
        <dbReference type="Proteomes" id="UP001187531"/>
    </source>
</evidence>
<feature type="compositionally biased region" description="Polar residues" evidence="3">
    <location>
        <begin position="1"/>
        <end position="11"/>
    </location>
</feature>
<reference evidence="5" key="1">
    <citation type="submission" date="2023-07" db="EMBL/GenBank/DDBJ databases">
        <title>Chromosome-level genome assembly of Artemia franciscana.</title>
        <authorList>
            <person name="Jo E."/>
        </authorList>
    </citation>
    <scope>NUCLEOTIDE SEQUENCE</scope>
    <source>
        <tissue evidence="5">Whole body</tissue>
    </source>
</reference>
<dbReference type="Pfam" id="PF09429">
    <property type="entry name" value="Wbp11"/>
    <property type="match status" value="1"/>
</dbReference>
<evidence type="ECO:0000256" key="2">
    <source>
        <dbReference type="ARBA" id="ARBA00023242"/>
    </source>
</evidence>
<evidence type="ECO:0000259" key="4">
    <source>
        <dbReference type="Pfam" id="PF09429"/>
    </source>
</evidence>
<dbReference type="EMBL" id="JAVRJZ010000019">
    <property type="protein sequence ID" value="KAK2708013.1"/>
    <property type="molecule type" value="Genomic_DNA"/>
</dbReference>
<feature type="region of interest" description="Disordered" evidence="3">
    <location>
        <begin position="1"/>
        <end position="33"/>
    </location>
</feature>
<dbReference type="PANTHER" id="PTHR13361:SF1">
    <property type="entry name" value="WW DOMAIN-BINDING PROTEIN 11"/>
    <property type="match status" value="1"/>
</dbReference>
<dbReference type="AlphaFoldDB" id="A0AA88KXJ0"/>
<dbReference type="EMBL" id="JAVRJZ010000019">
    <property type="protein sequence ID" value="KAK2708012.1"/>
    <property type="molecule type" value="Genomic_DNA"/>
</dbReference>
<evidence type="ECO:0000256" key="3">
    <source>
        <dbReference type="SAM" id="MobiDB-lite"/>
    </source>
</evidence>
<dbReference type="PANTHER" id="PTHR13361">
    <property type="entry name" value="WW DOMAIN-BINDING PROTEIN 11"/>
    <property type="match status" value="1"/>
</dbReference>
<gene>
    <name evidence="5" type="ORF">QYM36_015637</name>
</gene>
<protein>
    <recommendedName>
        <fullName evidence="4">Wbp11/ELF5/Saf1 N-terminal domain-containing protein</fullName>
    </recommendedName>
</protein>
<feature type="compositionally biased region" description="Acidic residues" evidence="3">
    <location>
        <begin position="227"/>
        <end position="251"/>
    </location>
</feature>
<feature type="compositionally biased region" description="Pro residues" evidence="3">
    <location>
        <begin position="321"/>
        <end position="335"/>
    </location>
</feature>
<evidence type="ECO:0000256" key="1">
    <source>
        <dbReference type="ARBA" id="ARBA00004123"/>
    </source>
</evidence>
<dbReference type="InterPro" id="IPR019007">
    <property type="entry name" value="Wbp11/ELF5/Saf1_N"/>
</dbReference>
<accession>A0AA88KXJ0</accession>
<proteinExistence type="predicted"/>
<feature type="region of interest" description="Disordered" evidence="3">
    <location>
        <begin position="227"/>
        <end position="268"/>
    </location>
</feature>
<dbReference type="Proteomes" id="UP001187531">
    <property type="component" value="Unassembled WGS sequence"/>
</dbReference>
<keyword evidence="6" id="KW-1185">Reference proteome</keyword>
<feature type="region of interest" description="Disordered" evidence="3">
    <location>
        <begin position="459"/>
        <end position="486"/>
    </location>
</feature>
<evidence type="ECO:0000313" key="5">
    <source>
        <dbReference type="EMBL" id="KAK2708012.1"/>
    </source>
</evidence>
<dbReference type="GO" id="GO:0006396">
    <property type="term" value="P:RNA processing"/>
    <property type="evidence" value="ECO:0007669"/>
    <property type="project" value="InterPro"/>
</dbReference>
<comment type="subcellular location">
    <subcellularLocation>
        <location evidence="1">Nucleus</location>
    </subcellularLocation>
</comment>
<sequence>MGRRNINTTKSGKFMNPTDQARKEARKRELKKNKKQRMLVRTAVLKGKDPSEIFLELEKIDLMEFNPDQPPPLNDKVLKEKRKKLKETLERVYKLYEKDDQEFFLRMKKMEGDYVKRRDQIVAYRDAVRTAQHVQIVDIPLPTAGGNKLEPDGAQAFHPSHAHFGGYQVPHVFYPSYAPIPIPSAPAQGILKKTSSFALEALKAKKPPGVPMGPPPILSDIWMDEEEVEETAENKVEEEEEEESSDEDIDGEPSKEEGEEPPAKKTTTLQEKMLQLAGEDIDLFMKDFEDAQKKKDTKKRRDKEKEEEKEDKEEPVAHPVPSMPLRPPGPPPGLPPSLMARPMIPRPGMQPMRPPPPMRLPLRMPGMPMPPGPPPGLPMRMMRPMMPPGMIPHDVALIPPPAGQPMPHSVLTAAPKIVKRGRETTEQTSATIEGKPQIRSLAAEVTRFVPIQLRLKKDQMKPSREVSIVAKPEPPKSTPLQQPTKEDAYYQFMKEMTGLL</sequence>
<organism evidence="5 6">
    <name type="scientific">Artemia franciscana</name>
    <name type="common">Brine shrimp</name>
    <name type="synonym">Artemia sanfranciscana</name>
    <dbReference type="NCBI Taxonomy" id="6661"/>
    <lineage>
        <taxon>Eukaryota</taxon>
        <taxon>Metazoa</taxon>
        <taxon>Ecdysozoa</taxon>
        <taxon>Arthropoda</taxon>
        <taxon>Crustacea</taxon>
        <taxon>Branchiopoda</taxon>
        <taxon>Anostraca</taxon>
        <taxon>Artemiidae</taxon>
        <taxon>Artemia</taxon>
    </lineage>
</organism>